<dbReference type="AlphaFoldDB" id="A0A1Q3EJW2"/>
<accession>A0A1Q3EJW2</accession>
<organism evidence="1 2">
    <name type="scientific">Lentinula edodes</name>
    <name type="common">Shiitake mushroom</name>
    <name type="synonym">Lentinus edodes</name>
    <dbReference type="NCBI Taxonomy" id="5353"/>
    <lineage>
        <taxon>Eukaryota</taxon>
        <taxon>Fungi</taxon>
        <taxon>Dikarya</taxon>
        <taxon>Basidiomycota</taxon>
        <taxon>Agaricomycotina</taxon>
        <taxon>Agaricomycetes</taxon>
        <taxon>Agaricomycetidae</taxon>
        <taxon>Agaricales</taxon>
        <taxon>Marasmiineae</taxon>
        <taxon>Omphalotaceae</taxon>
        <taxon>Lentinula</taxon>
    </lineage>
</organism>
<keyword evidence="2" id="KW-1185">Reference proteome</keyword>
<reference evidence="1 2" key="1">
    <citation type="submission" date="2016-08" db="EMBL/GenBank/DDBJ databases">
        <authorList>
            <consortium name="Lentinula edodes genome sequencing consortium"/>
            <person name="Sakamoto Y."/>
            <person name="Nakade K."/>
            <person name="Sato S."/>
            <person name="Yoshida Y."/>
            <person name="Miyazaki K."/>
            <person name="Natsume S."/>
            <person name="Konno N."/>
        </authorList>
    </citation>
    <scope>NUCLEOTIDE SEQUENCE [LARGE SCALE GENOMIC DNA]</scope>
    <source>
        <strain evidence="1 2">NBRC 111202</strain>
    </source>
</reference>
<gene>
    <name evidence="1" type="ORF">LENED_009459</name>
</gene>
<sequence>MFVYIDFHLEDGVDTYTRCISAPQAIALLSKTHNEFLEFDELRRDLMRGHSLKNEKLSCYISSMKE</sequence>
<name>A0A1Q3EJW2_LENED</name>
<dbReference type="Proteomes" id="UP000188533">
    <property type="component" value="Unassembled WGS sequence"/>
</dbReference>
<reference evidence="1 2" key="2">
    <citation type="submission" date="2017-02" db="EMBL/GenBank/DDBJ databases">
        <title>A genome survey and senescence transcriptome analysis in Lentinula edodes.</title>
        <authorList>
            <person name="Sakamoto Y."/>
            <person name="Nakade K."/>
            <person name="Sato S."/>
            <person name="Yoshida Y."/>
            <person name="Miyazaki K."/>
            <person name="Natsume S."/>
            <person name="Konno N."/>
        </authorList>
    </citation>
    <scope>NUCLEOTIDE SEQUENCE [LARGE SCALE GENOMIC DNA]</scope>
    <source>
        <strain evidence="1 2">NBRC 111202</strain>
    </source>
</reference>
<proteinExistence type="predicted"/>
<dbReference type="EMBL" id="BDGU01000451">
    <property type="protein sequence ID" value="GAW07466.1"/>
    <property type="molecule type" value="Genomic_DNA"/>
</dbReference>
<protein>
    <submittedName>
        <fullName evidence="1">Uncharacterized protein</fullName>
    </submittedName>
</protein>
<comment type="caution">
    <text evidence="1">The sequence shown here is derived from an EMBL/GenBank/DDBJ whole genome shotgun (WGS) entry which is preliminary data.</text>
</comment>
<evidence type="ECO:0000313" key="2">
    <source>
        <dbReference type="Proteomes" id="UP000188533"/>
    </source>
</evidence>
<evidence type="ECO:0000313" key="1">
    <source>
        <dbReference type="EMBL" id="GAW07466.1"/>
    </source>
</evidence>